<organism evidence="2 3">
    <name type="scientific">Linum tenue</name>
    <dbReference type="NCBI Taxonomy" id="586396"/>
    <lineage>
        <taxon>Eukaryota</taxon>
        <taxon>Viridiplantae</taxon>
        <taxon>Streptophyta</taxon>
        <taxon>Embryophyta</taxon>
        <taxon>Tracheophyta</taxon>
        <taxon>Spermatophyta</taxon>
        <taxon>Magnoliopsida</taxon>
        <taxon>eudicotyledons</taxon>
        <taxon>Gunneridae</taxon>
        <taxon>Pentapetalae</taxon>
        <taxon>rosids</taxon>
        <taxon>fabids</taxon>
        <taxon>Malpighiales</taxon>
        <taxon>Linaceae</taxon>
        <taxon>Linum</taxon>
    </lineage>
</organism>
<keyword evidence="3" id="KW-1185">Reference proteome</keyword>
<feature type="region of interest" description="Disordered" evidence="1">
    <location>
        <begin position="1"/>
        <end position="70"/>
    </location>
</feature>
<dbReference type="EMBL" id="CAMGYJ010000007">
    <property type="protein sequence ID" value="CAI0450784.1"/>
    <property type="molecule type" value="Genomic_DNA"/>
</dbReference>
<feature type="compositionally biased region" description="Basic residues" evidence="1">
    <location>
        <begin position="30"/>
        <end position="63"/>
    </location>
</feature>
<evidence type="ECO:0000313" key="2">
    <source>
        <dbReference type="EMBL" id="CAI0450784.1"/>
    </source>
</evidence>
<evidence type="ECO:0000313" key="3">
    <source>
        <dbReference type="Proteomes" id="UP001154282"/>
    </source>
</evidence>
<gene>
    <name evidence="2" type="ORF">LITE_LOCUS30643</name>
</gene>
<reference evidence="2" key="1">
    <citation type="submission" date="2022-08" db="EMBL/GenBank/DDBJ databases">
        <authorList>
            <person name="Gutierrez-Valencia J."/>
        </authorList>
    </citation>
    <scope>NUCLEOTIDE SEQUENCE</scope>
</reference>
<name>A0AAV0MX83_9ROSI</name>
<dbReference type="Proteomes" id="UP001154282">
    <property type="component" value="Unassembled WGS sequence"/>
</dbReference>
<protein>
    <submittedName>
        <fullName evidence="2">Uncharacterized protein</fullName>
    </submittedName>
</protein>
<accession>A0AAV0MX83</accession>
<dbReference type="AlphaFoldDB" id="A0AAV0MX83"/>
<comment type="caution">
    <text evidence="2">The sequence shown here is derived from an EMBL/GenBank/DDBJ whole genome shotgun (WGS) entry which is preliminary data.</text>
</comment>
<proteinExistence type="predicted"/>
<evidence type="ECO:0000256" key="1">
    <source>
        <dbReference type="SAM" id="MobiDB-lite"/>
    </source>
</evidence>
<sequence length="70" mass="8453">MLLPIQGSWTKPQTVPRDPRSARRATPALPRRRRLLRHRLLPRRRLPKTRRPPTALRRRRRLRPLPQLST</sequence>